<name>D7G1A3_ECTSI</name>
<accession>D7G1A3</accession>
<dbReference type="AlphaFoldDB" id="D7G1A3"/>
<dbReference type="Proteomes" id="UP000002630">
    <property type="component" value="Unassembled WGS sequence"/>
</dbReference>
<dbReference type="OrthoDB" id="419598at2759"/>
<sequence>MSATEDASPSPFDRRSLVNRVAAGLLGTAAVVTTAAGTGEELRLLTGVDTAASASEPGTKQSPIAVVGAGGKTGKLAVEGLLKRGRNVRAVTRTGEFSLGGGDVGDLMTTAAGDVTKTDTLKQALAGCGAVLFCASASKKGGNAEAVDYQGVLNAAQACVELGIPRLVVISSGAVTKPDSLGFKVTNVFGNIMTLKRKGEIGLEEIYAAAPKGLTYTIVRPGGLTDGAVIGPAGIELNQGDTIGGTVGRGDVAEVVVEAALSPATENTIFEIYDKKSRGPLQGGLPKTSGYERTGESYEAMFKGLQGGIGL</sequence>
<proteinExistence type="predicted"/>
<keyword evidence="3" id="KW-1185">Reference proteome</keyword>
<dbReference type="InParanoid" id="D7G1A3"/>
<dbReference type="InterPro" id="IPR016040">
    <property type="entry name" value="NAD(P)-bd_dom"/>
</dbReference>
<dbReference type="PANTHER" id="PTHR15020">
    <property type="entry name" value="FLAVIN REDUCTASE-RELATED"/>
    <property type="match status" value="1"/>
</dbReference>
<evidence type="ECO:0000313" key="3">
    <source>
        <dbReference type="Proteomes" id="UP000002630"/>
    </source>
</evidence>
<dbReference type="Pfam" id="PF13460">
    <property type="entry name" value="NAD_binding_10"/>
    <property type="match status" value="1"/>
</dbReference>
<dbReference type="SUPFAM" id="SSF51735">
    <property type="entry name" value="NAD(P)-binding Rossmann-fold domains"/>
    <property type="match status" value="1"/>
</dbReference>
<dbReference type="EMBL" id="FN649760">
    <property type="protein sequence ID" value="CBJ33213.1"/>
    <property type="molecule type" value="Genomic_DNA"/>
</dbReference>
<gene>
    <name evidence="2" type="ORF">Esi_0444_0006</name>
</gene>
<organism evidence="2 3">
    <name type="scientific">Ectocarpus siliculosus</name>
    <name type="common">Brown alga</name>
    <name type="synonym">Conferva siliculosa</name>
    <dbReference type="NCBI Taxonomy" id="2880"/>
    <lineage>
        <taxon>Eukaryota</taxon>
        <taxon>Sar</taxon>
        <taxon>Stramenopiles</taxon>
        <taxon>Ochrophyta</taxon>
        <taxon>PX clade</taxon>
        <taxon>Phaeophyceae</taxon>
        <taxon>Ectocarpales</taxon>
        <taxon>Ectocarpaceae</taxon>
        <taxon>Ectocarpus</taxon>
    </lineage>
</organism>
<dbReference type="InterPro" id="IPR036291">
    <property type="entry name" value="NAD(P)-bd_dom_sf"/>
</dbReference>
<evidence type="ECO:0000259" key="1">
    <source>
        <dbReference type="Pfam" id="PF13460"/>
    </source>
</evidence>
<reference evidence="2 3" key="1">
    <citation type="journal article" date="2010" name="Nature">
        <title>The Ectocarpus genome and the independent evolution of multicellularity in brown algae.</title>
        <authorList>
            <person name="Cock J.M."/>
            <person name="Sterck L."/>
            <person name="Rouze P."/>
            <person name="Scornet D."/>
            <person name="Allen A.E."/>
            <person name="Amoutzias G."/>
            <person name="Anthouard V."/>
            <person name="Artiguenave F."/>
            <person name="Aury J.M."/>
            <person name="Badger J.H."/>
            <person name="Beszteri B."/>
            <person name="Billiau K."/>
            <person name="Bonnet E."/>
            <person name="Bothwell J.H."/>
            <person name="Bowler C."/>
            <person name="Boyen C."/>
            <person name="Brownlee C."/>
            <person name="Carrano C.J."/>
            <person name="Charrier B."/>
            <person name="Cho G.Y."/>
            <person name="Coelho S.M."/>
            <person name="Collen J."/>
            <person name="Corre E."/>
            <person name="Da Silva C."/>
            <person name="Delage L."/>
            <person name="Delaroque N."/>
            <person name="Dittami S.M."/>
            <person name="Doulbeau S."/>
            <person name="Elias M."/>
            <person name="Farnham G."/>
            <person name="Gachon C.M."/>
            <person name="Gschloessl B."/>
            <person name="Heesch S."/>
            <person name="Jabbari K."/>
            <person name="Jubin C."/>
            <person name="Kawai H."/>
            <person name="Kimura K."/>
            <person name="Kloareg B."/>
            <person name="Kupper F.C."/>
            <person name="Lang D."/>
            <person name="Le Bail A."/>
            <person name="Leblanc C."/>
            <person name="Lerouge P."/>
            <person name="Lohr M."/>
            <person name="Lopez P.J."/>
            <person name="Martens C."/>
            <person name="Maumus F."/>
            <person name="Michel G."/>
            <person name="Miranda-Saavedra D."/>
            <person name="Morales J."/>
            <person name="Moreau H."/>
            <person name="Motomura T."/>
            <person name="Nagasato C."/>
            <person name="Napoli C.A."/>
            <person name="Nelson D.R."/>
            <person name="Nyvall-Collen P."/>
            <person name="Peters A.F."/>
            <person name="Pommier C."/>
            <person name="Potin P."/>
            <person name="Poulain J."/>
            <person name="Quesneville H."/>
            <person name="Read B."/>
            <person name="Rensing S.A."/>
            <person name="Ritter A."/>
            <person name="Rousvoal S."/>
            <person name="Samanta M."/>
            <person name="Samson G."/>
            <person name="Schroeder D.C."/>
            <person name="Segurens B."/>
            <person name="Strittmatter M."/>
            <person name="Tonon T."/>
            <person name="Tregear J.W."/>
            <person name="Valentin K."/>
            <person name="von Dassow P."/>
            <person name="Yamagishi T."/>
            <person name="Van de Peer Y."/>
            <person name="Wincker P."/>
        </authorList>
    </citation>
    <scope>NUCLEOTIDE SEQUENCE [LARGE SCALE GENOMIC DNA]</scope>
    <source>
        <strain evidence="3">Ec32 / CCAP1310/4</strain>
    </source>
</reference>
<evidence type="ECO:0000313" key="2">
    <source>
        <dbReference type="EMBL" id="CBJ33213.1"/>
    </source>
</evidence>
<dbReference type="STRING" id="2880.D7G1A3"/>
<feature type="domain" description="NAD(P)-binding" evidence="1">
    <location>
        <begin position="68"/>
        <end position="262"/>
    </location>
</feature>
<dbReference type="eggNOG" id="KOG1203">
    <property type="taxonomic scope" value="Eukaryota"/>
</dbReference>
<dbReference type="Gene3D" id="3.40.50.720">
    <property type="entry name" value="NAD(P)-binding Rossmann-like Domain"/>
    <property type="match status" value="1"/>
</dbReference>
<dbReference type="PANTHER" id="PTHR15020:SF50">
    <property type="entry name" value="UPF0659 PROTEIN YMR090W"/>
    <property type="match status" value="1"/>
</dbReference>
<protein>
    <recommendedName>
        <fullName evidence="1">NAD(P)-binding domain-containing protein</fullName>
    </recommendedName>
</protein>